<organism evidence="1">
    <name type="scientific">uncultured bacterium esnapd2</name>
    <dbReference type="NCBI Taxonomy" id="1366601"/>
    <lineage>
        <taxon>Bacteria</taxon>
        <taxon>environmental samples</taxon>
    </lineage>
</organism>
<dbReference type="AlphaFoldDB" id="S5TLW6"/>
<protein>
    <submittedName>
        <fullName evidence="1">Uncharacterized protein</fullName>
    </submittedName>
</protein>
<dbReference type="EMBL" id="KF264539">
    <property type="protein sequence ID" value="AGS49308.1"/>
    <property type="molecule type" value="Genomic_DNA"/>
</dbReference>
<accession>S5TLW6</accession>
<name>S5TLW6_9BACT</name>
<proteinExistence type="predicted"/>
<sequence length="80" mass="8994">MHRHDEQLANLRMVLVRGDLSDGTFTPSHTIAPAGSTLGTLRQCRRSTRNYLKRRGLARPRIDWPAFRALAAGDHKASRS</sequence>
<evidence type="ECO:0000313" key="1">
    <source>
        <dbReference type="EMBL" id="AGS49308.1"/>
    </source>
</evidence>
<reference evidence="1" key="1">
    <citation type="journal article" date="2013" name="Proc. Natl. Acad. Sci. U.S.A.">
        <title>Mapping gene clusters within arrayed metagenomic libraries to expand the structural diversity of biomedically relevant natural products.</title>
        <authorList>
            <person name="Owen J.G."/>
            <person name="Reddy B.V."/>
            <person name="Ternei M.A."/>
            <person name="Charlop-Powers Z."/>
            <person name="Calle P.Y."/>
            <person name="Kim J.H."/>
            <person name="Brady S.F."/>
        </authorList>
    </citation>
    <scope>NUCLEOTIDE SEQUENCE</scope>
</reference>